<proteinExistence type="predicted"/>
<name>A0A9N8YPA7_9GLOM</name>
<organism evidence="1 2">
    <name type="scientific">Ambispora leptoticha</name>
    <dbReference type="NCBI Taxonomy" id="144679"/>
    <lineage>
        <taxon>Eukaryota</taxon>
        <taxon>Fungi</taxon>
        <taxon>Fungi incertae sedis</taxon>
        <taxon>Mucoromycota</taxon>
        <taxon>Glomeromycotina</taxon>
        <taxon>Glomeromycetes</taxon>
        <taxon>Archaeosporales</taxon>
        <taxon>Ambisporaceae</taxon>
        <taxon>Ambispora</taxon>
    </lineage>
</organism>
<comment type="caution">
    <text evidence="1">The sequence shown here is derived from an EMBL/GenBank/DDBJ whole genome shotgun (WGS) entry which is preliminary data.</text>
</comment>
<protein>
    <submittedName>
        <fullName evidence="1">6970_t:CDS:1</fullName>
    </submittedName>
</protein>
<evidence type="ECO:0000313" key="1">
    <source>
        <dbReference type="EMBL" id="CAG8437628.1"/>
    </source>
</evidence>
<dbReference type="EMBL" id="CAJVPS010000001">
    <property type="protein sequence ID" value="CAG8437628.1"/>
    <property type="molecule type" value="Genomic_DNA"/>
</dbReference>
<keyword evidence="2" id="KW-1185">Reference proteome</keyword>
<dbReference type="AlphaFoldDB" id="A0A9N8YPA7"/>
<reference evidence="1" key="1">
    <citation type="submission" date="2021-06" db="EMBL/GenBank/DDBJ databases">
        <authorList>
            <person name="Kallberg Y."/>
            <person name="Tangrot J."/>
            <person name="Rosling A."/>
        </authorList>
    </citation>
    <scope>NUCLEOTIDE SEQUENCE</scope>
    <source>
        <strain evidence="1">FL130A</strain>
    </source>
</reference>
<evidence type="ECO:0000313" key="2">
    <source>
        <dbReference type="Proteomes" id="UP000789508"/>
    </source>
</evidence>
<accession>A0A9N8YPA7</accession>
<dbReference type="OrthoDB" id="2448718at2759"/>
<dbReference type="Proteomes" id="UP000789508">
    <property type="component" value="Unassembled WGS sequence"/>
</dbReference>
<sequence>MAKIIDKFPTYNDFWNEYRKNFLETKTEPIILASHTIISRDVYYYYRESNYFDNENAFYGQLFSKINTDSISYAKSQQIFTNLIEPLKIKDKELFIIEKKVEHSKVNEKITESPQTTDFVNIPYTQGETMETGGTYGRATILKQQKKELKNFTKDVIKGRRITNEDGSVTYKDTYDIETIKGEKTWLGRLINALQHVKVEPNDENFYLECITRYRARKEKEKAPAGSLTALALDKQKELADGLIKA</sequence>
<gene>
    <name evidence="1" type="ORF">ALEPTO_LOCUS41</name>
</gene>